<evidence type="ECO:0000313" key="2">
    <source>
        <dbReference type="Proteomes" id="UP000175707"/>
    </source>
</evidence>
<evidence type="ECO:0000313" key="1">
    <source>
        <dbReference type="EMBL" id="OFC61068.1"/>
    </source>
</evidence>
<name>A0A1E7YXJ9_9PROT</name>
<dbReference type="SUPFAM" id="SSF53756">
    <property type="entry name" value="UDP-Glycosyltransferase/glycogen phosphorylase"/>
    <property type="match status" value="1"/>
</dbReference>
<sequence length="170" mass="18916">MLYPVVRALADRVDWVFMGDIPGALAKYSAEVHPRVPIDDYPRALYDLDLDLAVAPLAHCDYNAAKSHLRLLELGVCGYPVVCSDVEAFSDVPMPGVFHVPNDPGVWIQTINELIEYPENLSDWGSILRAHIEVHWFLDARVGEWASAWCLGPDLPALATLRRSHSSPTL</sequence>
<comment type="caution">
    <text evidence="1">The sequence shown here is derived from an EMBL/GenBank/DDBJ whole genome shotgun (WGS) entry which is preliminary data.</text>
</comment>
<organism evidence="1 2">
    <name type="scientific">Acidithiobacillus caldus</name>
    <dbReference type="NCBI Taxonomy" id="33059"/>
    <lineage>
        <taxon>Bacteria</taxon>
        <taxon>Pseudomonadati</taxon>
        <taxon>Pseudomonadota</taxon>
        <taxon>Acidithiobacillia</taxon>
        <taxon>Acidithiobacillales</taxon>
        <taxon>Acidithiobacillaceae</taxon>
        <taxon>Acidithiobacillus</taxon>
    </lineage>
</organism>
<evidence type="ECO:0008006" key="3">
    <source>
        <dbReference type="Google" id="ProtNLM"/>
    </source>
</evidence>
<gene>
    <name evidence="1" type="ORF">BAE30_06085</name>
</gene>
<reference evidence="1 2" key="1">
    <citation type="submission" date="2016-06" db="EMBL/GenBank/DDBJ databases">
        <title>Gene turnover analysis identifies the evolutionary adaptation of the extremophile Acidithiobacillus caldus.</title>
        <authorList>
            <person name="Zhang X."/>
        </authorList>
    </citation>
    <scope>NUCLEOTIDE SEQUENCE [LARGE SCALE GENOMIC DNA]</scope>
    <source>
        <strain evidence="1 2">S1</strain>
    </source>
</reference>
<protein>
    <recommendedName>
        <fullName evidence="3">Glycosyltransferase</fullName>
    </recommendedName>
</protein>
<accession>A0A1E7YXJ9</accession>
<dbReference type="EMBL" id="LZYH01000443">
    <property type="protein sequence ID" value="OFC61068.1"/>
    <property type="molecule type" value="Genomic_DNA"/>
</dbReference>
<dbReference type="Gene3D" id="3.40.50.2000">
    <property type="entry name" value="Glycogen Phosphorylase B"/>
    <property type="match status" value="1"/>
</dbReference>
<proteinExistence type="predicted"/>
<dbReference type="AlphaFoldDB" id="A0A1E7YXJ9"/>
<dbReference type="Proteomes" id="UP000175707">
    <property type="component" value="Unassembled WGS sequence"/>
</dbReference>